<sequence length="519" mass="56539">MLLSSVGTTGLNLDFMNVLIIVDTLWSVMDDLQLQGRLKCYPQNKGVEIYRLITARTADETICMLSTGTGKIHKKFTMVGVNPDDPDDDPMTEHHSQQDDEDEDDAAAIEKALQRHSKTAAASSSRSGDVPTGADHTDRISTQAAERKEQEKEVARAQLERDTLERLKLDVTKFVEILAAYDGDTTQHVHGPFEHGTSYPPPPPPWSSERIMAVLPNITASTLSMHSAFKQSSEYLMLSPMQKHQYTKAINMHNKSTNASAKSPATIGKPPAGQPTSMPDRTSKSPEMQGHLSQPPTPPHPPKMLTSLGPHNEPDIWCPSGTPAGPLPPVLFQPLLSEEDIQAMNVMDEDGREHYLEQLRVAAKDCVAERGLNGGHANLQALDEKNTQSRALQEKLRALLHKQAANPVATSSESQDIGLAGNMEPINTQDGEALGNTEQQHSQEDHTLGFEDIVDQTHMDNTEEISVGTKCGAGAMSPLQLTAKSKHKFNPKLGPELGSSPVVLVSLIDNIPAIAARPF</sequence>
<dbReference type="InterPro" id="IPR027417">
    <property type="entry name" value="P-loop_NTPase"/>
</dbReference>
<dbReference type="PANTHER" id="PTHR10799">
    <property type="entry name" value="SNF2/RAD54 HELICASE FAMILY"/>
    <property type="match status" value="1"/>
</dbReference>
<feature type="region of interest" description="Disordered" evidence="1">
    <location>
        <begin position="257"/>
        <end position="322"/>
    </location>
</feature>
<evidence type="ECO:0000313" key="2">
    <source>
        <dbReference type="EMBL" id="KZP09076.1"/>
    </source>
</evidence>
<proteinExistence type="predicted"/>
<dbReference type="STRING" id="436010.A0A165Y0C9"/>
<dbReference type="Gene3D" id="3.40.50.300">
    <property type="entry name" value="P-loop containing nucleotide triphosphate hydrolases"/>
    <property type="match status" value="1"/>
</dbReference>
<gene>
    <name evidence="2" type="ORF">FIBSPDRAFT_900788</name>
</gene>
<evidence type="ECO:0000256" key="1">
    <source>
        <dbReference type="SAM" id="MobiDB-lite"/>
    </source>
</evidence>
<organism evidence="2 3">
    <name type="scientific">Athelia psychrophila</name>
    <dbReference type="NCBI Taxonomy" id="1759441"/>
    <lineage>
        <taxon>Eukaryota</taxon>
        <taxon>Fungi</taxon>
        <taxon>Dikarya</taxon>
        <taxon>Basidiomycota</taxon>
        <taxon>Agaricomycotina</taxon>
        <taxon>Agaricomycetes</taxon>
        <taxon>Agaricomycetidae</taxon>
        <taxon>Atheliales</taxon>
        <taxon>Atheliaceae</taxon>
        <taxon>Athelia</taxon>
    </lineage>
</organism>
<evidence type="ECO:0000313" key="3">
    <source>
        <dbReference type="Proteomes" id="UP000076532"/>
    </source>
</evidence>
<feature type="region of interest" description="Disordered" evidence="1">
    <location>
        <begin position="76"/>
        <end position="156"/>
    </location>
</feature>
<keyword evidence="3" id="KW-1185">Reference proteome</keyword>
<reference evidence="2 3" key="1">
    <citation type="journal article" date="2016" name="Mol. Biol. Evol.">
        <title>Comparative Genomics of Early-Diverging Mushroom-Forming Fungi Provides Insights into the Origins of Lignocellulose Decay Capabilities.</title>
        <authorList>
            <person name="Nagy L.G."/>
            <person name="Riley R."/>
            <person name="Tritt A."/>
            <person name="Adam C."/>
            <person name="Daum C."/>
            <person name="Floudas D."/>
            <person name="Sun H."/>
            <person name="Yadav J.S."/>
            <person name="Pangilinan J."/>
            <person name="Larsson K.H."/>
            <person name="Matsuura K."/>
            <person name="Barry K."/>
            <person name="Labutti K."/>
            <person name="Kuo R."/>
            <person name="Ohm R.A."/>
            <person name="Bhattacharya S.S."/>
            <person name="Shirouzu T."/>
            <person name="Yoshinaga Y."/>
            <person name="Martin F.M."/>
            <person name="Grigoriev I.V."/>
            <person name="Hibbett D.S."/>
        </authorList>
    </citation>
    <scope>NUCLEOTIDE SEQUENCE [LARGE SCALE GENOMIC DNA]</scope>
    <source>
        <strain evidence="2 3">CBS 109695</strain>
    </source>
</reference>
<feature type="compositionally biased region" description="Basic and acidic residues" evidence="1">
    <location>
        <begin position="135"/>
        <end position="156"/>
    </location>
</feature>
<dbReference type="SUPFAM" id="SSF52540">
    <property type="entry name" value="P-loop containing nucleoside triphosphate hydrolases"/>
    <property type="match status" value="1"/>
</dbReference>
<evidence type="ECO:0008006" key="4">
    <source>
        <dbReference type="Google" id="ProtNLM"/>
    </source>
</evidence>
<accession>A0A165Y0C9</accession>
<name>A0A165Y0C9_9AGAM</name>
<dbReference type="AlphaFoldDB" id="A0A165Y0C9"/>
<dbReference type="OrthoDB" id="3270319at2759"/>
<dbReference type="Proteomes" id="UP000076532">
    <property type="component" value="Unassembled WGS sequence"/>
</dbReference>
<dbReference type="EMBL" id="KV417708">
    <property type="protein sequence ID" value="KZP09076.1"/>
    <property type="molecule type" value="Genomic_DNA"/>
</dbReference>
<protein>
    <recommendedName>
        <fullName evidence="4">Helicase C-terminal domain-containing protein</fullName>
    </recommendedName>
</protein>